<dbReference type="SUPFAM" id="SSF52540">
    <property type="entry name" value="P-loop containing nucleoside triphosphate hydrolases"/>
    <property type="match status" value="1"/>
</dbReference>
<organism evidence="1 2">
    <name type="scientific">Gymnopus androsaceus JB14</name>
    <dbReference type="NCBI Taxonomy" id="1447944"/>
    <lineage>
        <taxon>Eukaryota</taxon>
        <taxon>Fungi</taxon>
        <taxon>Dikarya</taxon>
        <taxon>Basidiomycota</taxon>
        <taxon>Agaricomycotina</taxon>
        <taxon>Agaricomycetes</taxon>
        <taxon>Agaricomycetidae</taxon>
        <taxon>Agaricales</taxon>
        <taxon>Marasmiineae</taxon>
        <taxon>Omphalotaceae</taxon>
        <taxon>Gymnopus</taxon>
    </lineage>
</organism>
<keyword evidence="2" id="KW-1185">Reference proteome</keyword>
<accession>A0A6A4IDZ0</accession>
<gene>
    <name evidence="1" type="ORF">BT96DRAFT_1046193</name>
</gene>
<evidence type="ECO:0000313" key="2">
    <source>
        <dbReference type="Proteomes" id="UP000799118"/>
    </source>
</evidence>
<dbReference type="Proteomes" id="UP000799118">
    <property type="component" value="Unassembled WGS sequence"/>
</dbReference>
<dbReference type="InterPro" id="IPR027417">
    <property type="entry name" value="P-loop_NTPase"/>
</dbReference>
<evidence type="ECO:0000313" key="1">
    <source>
        <dbReference type="EMBL" id="KAE9406985.1"/>
    </source>
</evidence>
<reference evidence="1" key="1">
    <citation type="journal article" date="2019" name="Environ. Microbiol.">
        <title>Fungal ecological strategies reflected in gene transcription - a case study of two litter decomposers.</title>
        <authorList>
            <person name="Barbi F."/>
            <person name="Kohler A."/>
            <person name="Barry K."/>
            <person name="Baskaran P."/>
            <person name="Daum C."/>
            <person name="Fauchery L."/>
            <person name="Ihrmark K."/>
            <person name="Kuo A."/>
            <person name="LaButti K."/>
            <person name="Lipzen A."/>
            <person name="Morin E."/>
            <person name="Grigoriev I.V."/>
            <person name="Henrissat B."/>
            <person name="Lindahl B."/>
            <person name="Martin F."/>
        </authorList>
    </citation>
    <scope>NUCLEOTIDE SEQUENCE</scope>
    <source>
        <strain evidence="1">JB14</strain>
    </source>
</reference>
<proteinExistence type="predicted"/>
<name>A0A6A4IDZ0_9AGAR</name>
<dbReference type="AlphaFoldDB" id="A0A6A4IDZ0"/>
<sequence length="459" mass="51560">MEGIKVQLNYPGDTMQHALLSFPDKPKWSLLATEIGSSFVIPTDKVAVTYINSGETFTIRTQNALETFYEAHSKPGELIQFVVKVPADPKPSIDILSQQAQNIHDKAWGKRWSHRRGQIKSIEIGSPPCNSEFEYPGKIEVPKLLDYDCFIGICELTEALFCPPMDVVIVRGEYEKLRKYLDEVLRETTPMPTRAFIITGQPGIGKTTFLLYLLLYRLERKFPTAVQFNSKHYYVFDEDGGKVYPDTIPAPGLKQCWALTNSNSDTVFPGPFLSYGSQCVILVSSPNSERWKQWKKYTSAICLVSELPELLEIAAIVKETSGNVSQTLYHIGKVGPSIRTVLLMQKLDQPTSFENDAIKAANKLCEKASSLVITRAADTSPQAPTSDGSTILFLRPYRPGGVISENSQLFIPTQYLWDIFETAQKQLKNCDSLKLFLLLSSHALTRSTAGWNLEMRMHE</sequence>
<protein>
    <submittedName>
        <fullName evidence="1">Uncharacterized protein</fullName>
    </submittedName>
</protein>
<dbReference type="OrthoDB" id="19861at2759"/>
<dbReference type="EMBL" id="ML769398">
    <property type="protein sequence ID" value="KAE9406985.1"/>
    <property type="molecule type" value="Genomic_DNA"/>
</dbReference>